<keyword evidence="4" id="KW-1185">Reference proteome</keyword>
<feature type="transmembrane region" description="Helical" evidence="1">
    <location>
        <begin position="30"/>
        <end position="59"/>
    </location>
</feature>
<name>A0ABS5U6V9_9BACT</name>
<dbReference type="RefSeq" id="WP_214297127.1">
    <property type="nucleotide sequence ID" value="NZ_JAHDYS010000005.1"/>
</dbReference>
<evidence type="ECO:0000313" key="3">
    <source>
        <dbReference type="EMBL" id="MBT1071399.1"/>
    </source>
</evidence>
<gene>
    <name evidence="3" type="ORF">KJB30_06375</name>
</gene>
<feature type="chain" id="PRO_5046347224" evidence="2">
    <location>
        <begin position="21"/>
        <end position="76"/>
    </location>
</feature>
<dbReference type="EMBL" id="JAHDYS010000005">
    <property type="protein sequence ID" value="MBT1071399.1"/>
    <property type="molecule type" value="Genomic_DNA"/>
</dbReference>
<comment type="caution">
    <text evidence="3">The sequence shown here is derived from an EMBL/GenBank/DDBJ whole genome shotgun (WGS) entry which is preliminary data.</text>
</comment>
<organism evidence="3 4">
    <name type="scientific">Pelotalea chapellei</name>
    <dbReference type="NCBI Taxonomy" id="44671"/>
    <lineage>
        <taxon>Bacteria</taxon>
        <taxon>Pseudomonadati</taxon>
        <taxon>Thermodesulfobacteriota</taxon>
        <taxon>Desulfuromonadia</taxon>
        <taxon>Geobacterales</taxon>
        <taxon>Geobacteraceae</taxon>
        <taxon>Pelotalea</taxon>
    </lineage>
</organism>
<keyword evidence="2" id="KW-0732">Signal</keyword>
<feature type="signal peptide" evidence="2">
    <location>
        <begin position="1"/>
        <end position="20"/>
    </location>
</feature>
<evidence type="ECO:0000256" key="2">
    <source>
        <dbReference type="SAM" id="SignalP"/>
    </source>
</evidence>
<keyword evidence="1" id="KW-0472">Membrane</keyword>
<reference evidence="3 4" key="1">
    <citation type="submission" date="2021-05" db="EMBL/GenBank/DDBJ databases">
        <title>The draft genome of Geobacter chapellei DSM 13688.</title>
        <authorList>
            <person name="Xu Z."/>
            <person name="Masuda Y."/>
            <person name="Itoh H."/>
            <person name="Senoo K."/>
        </authorList>
    </citation>
    <scope>NUCLEOTIDE SEQUENCE [LARGE SCALE GENOMIC DNA]</scope>
    <source>
        <strain evidence="3 4">DSM 13688</strain>
    </source>
</reference>
<keyword evidence="1" id="KW-0812">Transmembrane</keyword>
<keyword evidence="1" id="KW-1133">Transmembrane helix</keyword>
<protein>
    <submittedName>
        <fullName evidence="3">Uncharacterized protein</fullName>
    </submittedName>
</protein>
<sequence length="76" mass="7875">MKTSYATIAALLVPATKALASGNAGEEGMSLFAAIFLAFAVLIVMFQLVPGVMLFVGMIKGIFSSEKKAAESTSKS</sequence>
<accession>A0ABS5U6V9</accession>
<dbReference type="Proteomes" id="UP000784128">
    <property type="component" value="Unassembled WGS sequence"/>
</dbReference>
<proteinExistence type="predicted"/>
<evidence type="ECO:0000313" key="4">
    <source>
        <dbReference type="Proteomes" id="UP000784128"/>
    </source>
</evidence>
<evidence type="ECO:0000256" key="1">
    <source>
        <dbReference type="SAM" id="Phobius"/>
    </source>
</evidence>